<name>A0A495XCS2_9PSEU</name>
<sequence length="130" mass="13507">MSGKARIHEEESVRNLVRLAAATALSLPVLVGAAGLASADSAGYFGDTVGVGPLGLVYDDTDSGVHDGDAFYHNQHVHTGELGTFVGHTYSWVDDADDEDGPSAGHYGDATSINPLGFYTHSHGSFADSD</sequence>
<proteinExistence type="predicted"/>
<reference evidence="1 2" key="1">
    <citation type="submission" date="2018-10" db="EMBL/GenBank/DDBJ databases">
        <title>Sequencing the genomes of 1000 actinobacteria strains.</title>
        <authorList>
            <person name="Klenk H.-P."/>
        </authorList>
    </citation>
    <scope>NUCLEOTIDE SEQUENCE [LARGE SCALE GENOMIC DNA]</scope>
    <source>
        <strain evidence="1 2">DSM 43911</strain>
    </source>
</reference>
<evidence type="ECO:0000313" key="2">
    <source>
        <dbReference type="Proteomes" id="UP000272729"/>
    </source>
</evidence>
<dbReference type="EMBL" id="RBXR01000001">
    <property type="protein sequence ID" value="RKT70634.1"/>
    <property type="molecule type" value="Genomic_DNA"/>
</dbReference>
<keyword evidence="2" id="KW-1185">Reference proteome</keyword>
<dbReference type="AlphaFoldDB" id="A0A495XCS2"/>
<evidence type="ECO:0000313" key="1">
    <source>
        <dbReference type="EMBL" id="RKT70634.1"/>
    </source>
</evidence>
<accession>A0A495XCS2</accession>
<protein>
    <submittedName>
        <fullName evidence="1">Uncharacterized protein</fullName>
    </submittedName>
</protein>
<gene>
    <name evidence="1" type="ORF">DFJ66_3904</name>
</gene>
<dbReference type="Proteomes" id="UP000272729">
    <property type="component" value="Unassembled WGS sequence"/>
</dbReference>
<organism evidence="1 2">
    <name type="scientific">Saccharothrix variisporea</name>
    <dbReference type="NCBI Taxonomy" id="543527"/>
    <lineage>
        <taxon>Bacteria</taxon>
        <taxon>Bacillati</taxon>
        <taxon>Actinomycetota</taxon>
        <taxon>Actinomycetes</taxon>
        <taxon>Pseudonocardiales</taxon>
        <taxon>Pseudonocardiaceae</taxon>
        <taxon>Saccharothrix</taxon>
    </lineage>
</organism>
<comment type="caution">
    <text evidence="1">The sequence shown here is derived from an EMBL/GenBank/DDBJ whole genome shotgun (WGS) entry which is preliminary data.</text>
</comment>